<dbReference type="AlphaFoldDB" id="A0A9J5Z9P5"/>
<reference evidence="1 2" key="1">
    <citation type="submission" date="2020-09" db="EMBL/GenBank/DDBJ databases">
        <title>De no assembly of potato wild relative species, Solanum commersonii.</title>
        <authorList>
            <person name="Cho K."/>
        </authorList>
    </citation>
    <scope>NUCLEOTIDE SEQUENCE [LARGE SCALE GENOMIC DNA]</scope>
    <source>
        <strain evidence="1">LZ3.2</strain>
        <tissue evidence="1">Leaf</tissue>
    </source>
</reference>
<evidence type="ECO:0000313" key="2">
    <source>
        <dbReference type="Proteomes" id="UP000824120"/>
    </source>
</evidence>
<dbReference type="Proteomes" id="UP000824120">
    <property type="component" value="Chromosome 4"/>
</dbReference>
<organism evidence="1 2">
    <name type="scientific">Solanum commersonii</name>
    <name type="common">Commerson's wild potato</name>
    <name type="synonym">Commerson's nightshade</name>
    <dbReference type="NCBI Taxonomy" id="4109"/>
    <lineage>
        <taxon>Eukaryota</taxon>
        <taxon>Viridiplantae</taxon>
        <taxon>Streptophyta</taxon>
        <taxon>Embryophyta</taxon>
        <taxon>Tracheophyta</taxon>
        <taxon>Spermatophyta</taxon>
        <taxon>Magnoliopsida</taxon>
        <taxon>eudicotyledons</taxon>
        <taxon>Gunneridae</taxon>
        <taxon>Pentapetalae</taxon>
        <taxon>asterids</taxon>
        <taxon>lamiids</taxon>
        <taxon>Solanales</taxon>
        <taxon>Solanaceae</taxon>
        <taxon>Solanoideae</taxon>
        <taxon>Solaneae</taxon>
        <taxon>Solanum</taxon>
    </lineage>
</organism>
<evidence type="ECO:0000313" key="1">
    <source>
        <dbReference type="EMBL" id="KAG5608631.1"/>
    </source>
</evidence>
<keyword evidence="2" id="KW-1185">Reference proteome</keyword>
<sequence>MLEGQSSHTSWLSGDKLYVVLKLPVEALANMLFSVEMDEVPLYGYFLQRCNVSIGCEFAKP</sequence>
<comment type="caution">
    <text evidence="1">The sequence shown here is derived from an EMBL/GenBank/DDBJ whole genome shotgun (WGS) entry which is preliminary data.</text>
</comment>
<name>A0A9J5Z9P5_SOLCO</name>
<proteinExistence type="predicted"/>
<protein>
    <submittedName>
        <fullName evidence="1">Uncharacterized protein</fullName>
    </submittedName>
</protein>
<accession>A0A9J5Z9P5</accession>
<dbReference type="EMBL" id="JACXVP010000004">
    <property type="protein sequence ID" value="KAG5608631.1"/>
    <property type="molecule type" value="Genomic_DNA"/>
</dbReference>
<gene>
    <name evidence="1" type="ORF">H5410_019912</name>
</gene>